<dbReference type="STRING" id="1618545.US53_C0051G0008"/>
<evidence type="ECO:0000256" key="1">
    <source>
        <dbReference type="SAM" id="MobiDB-lite"/>
    </source>
</evidence>
<organism evidence="2 3">
    <name type="scientific">Candidatus Woesebacteria bacterium GW2011_GWA1_37_7</name>
    <dbReference type="NCBI Taxonomy" id="1618545"/>
    <lineage>
        <taxon>Bacteria</taxon>
        <taxon>Candidatus Woeseibacteriota</taxon>
    </lineage>
</organism>
<evidence type="ECO:0000313" key="2">
    <source>
        <dbReference type="EMBL" id="KKQ36458.1"/>
    </source>
</evidence>
<evidence type="ECO:0000313" key="3">
    <source>
        <dbReference type="Proteomes" id="UP000034591"/>
    </source>
</evidence>
<proteinExistence type="predicted"/>
<protein>
    <submittedName>
        <fullName evidence="2">Uncharacterized protein</fullName>
    </submittedName>
</protein>
<reference evidence="2 3" key="1">
    <citation type="journal article" date="2015" name="Nature">
        <title>rRNA introns, odd ribosomes, and small enigmatic genomes across a large radiation of phyla.</title>
        <authorList>
            <person name="Brown C.T."/>
            <person name="Hug L.A."/>
            <person name="Thomas B.C."/>
            <person name="Sharon I."/>
            <person name="Castelle C.J."/>
            <person name="Singh A."/>
            <person name="Wilkins M.J."/>
            <person name="Williams K.H."/>
            <person name="Banfield J.F."/>
        </authorList>
    </citation>
    <scope>NUCLEOTIDE SEQUENCE [LARGE SCALE GENOMIC DNA]</scope>
</reference>
<gene>
    <name evidence="2" type="ORF">US53_C0051G0008</name>
</gene>
<comment type="caution">
    <text evidence="2">The sequence shown here is derived from an EMBL/GenBank/DDBJ whole genome shotgun (WGS) entry which is preliminary data.</text>
</comment>
<dbReference type="EMBL" id="LBTI01000051">
    <property type="protein sequence ID" value="KKQ36458.1"/>
    <property type="molecule type" value="Genomic_DNA"/>
</dbReference>
<name>A0A0G0GZP6_9BACT</name>
<feature type="compositionally biased region" description="Polar residues" evidence="1">
    <location>
        <begin position="15"/>
        <end position="36"/>
    </location>
</feature>
<dbReference type="AlphaFoldDB" id="A0A0G0GZP6"/>
<feature type="region of interest" description="Disordered" evidence="1">
    <location>
        <begin position="1"/>
        <end position="37"/>
    </location>
</feature>
<sequence length="66" mass="6934">MAIIEGTSFDLKNGNPEQSGSSSASGEVVQITTRDNQGPKVVVIRSGEQGQGGTVLKVIRPPRIIK</sequence>
<dbReference type="Proteomes" id="UP000034591">
    <property type="component" value="Unassembled WGS sequence"/>
</dbReference>
<accession>A0A0G0GZP6</accession>